<dbReference type="InterPro" id="IPR001647">
    <property type="entry name" value="HTH_TetR"/>
</dbReference>
<dbReference type="SUPFAM" id="SSF46689">
    <property type="entry name" value="Homeodomain-like"/>
    <property type="match status" value="1"/>
</dbReference>
<organism evidence="6 7">
    <name type="scientific">Microbacterium caowuchunii</name>
    <dbReference type="NCBI Taxonomy" id="2614638"/>
    <lineage>
        <taxon>Bacteria</taxon>
        <taxon>Bacillati</taxon>
        <taxon>Actinomycetota</taxon>
        <taxon>Actinomycetes</taxon>
        <taxon>Micrococcales</taxon>
        <taxon>Microbacteriaceae</taxon>
        <taxon>Microbacterium</taxon>
    </lineage>
</organism>
<dbReference type="PANTHER" id="PTHR30055:SF237">
    <property type="entry name" value="TRANSCRIPTIONAL REPRESSOR MCE3R"/>
    <property type="match status" value="1"/>
</dbReference>
<gene>
    <name evidence="6" type="ORF">F6B40_07850</name>
</gene>
<dbReference type="Pfam" id="PF17932">
    <property type="entry name" value="TetR_C_24"/>
    <property type="match status" value="1"/>
</dbReference>
<dbReference type="FunFam" id="1.10.10.60:FF:000141">
    <property type="entry name" value="TetR family transcriptional regulator"/>
    <property type="match status" value="1"/>
</dbReference>
<dbReference type="EMBL" id="VYUY01000009">
    <property type="protein sequence ID" value="KAA9133666.1"/>
    <property type="molecule type" value="Genomic_DNA"/>
</dbReference>
<keyword evidence="2 4" id="KW-0238">DNA-binding</keyword>
<dbReference type="Gene3D" id="1.10.10.60">
    <property type="entry name" value="Homeodomain-like"/>
    <property type="match status" value="1"/>
</dbReference>
<dbReference type="InterPro" id="IPR041490">
    <property type="entry name" value="KstR2_TetR_C"/>
</dbReference>
<dbReference type="PROSITE" id="PS50977">
    <property type="entry name" value="HTH_TETR_2"/>
    <property type="match status" value="1"/>
</dbReference>
<reference evidence="7" key="1">
    <citation type="submission" date="2019-09" db="EMBL/GenBank/DDBJ databases">
        <title>Mumia zhuanghuii sp. nov. isolated from the intestinal contents of plateau pika (Ochotona curzoniae) in the Qinghai-Tibet plateau of China.</title>
        <authorList>
            <person name="Tian Z."/>
        </authorList>
    </citation>
    <scope>NUCLEOTIDE SEQUENCE [LARGE SCALE GENOMIC DNA]</scope>
    <source>
        <strain evidence="7">L-033</strain>
    </source>
</reference>
<keyword evidence="7" id="KW-1185">Reference proteome</keyword>
<comment type="caution">
    <text evidence="6">The sequence shown here is derived from an EMBL/GenBank/DDBJ whole genome shotgun (WGS) entry which is preliminary data.</text>
</comment>
<feature type="DNA-binding region" description="H-T-H motif" evidence="4">
    <location>
        <begin position="34"/>
        <end position="53"/>
    </location>
</feature>
<dbReference type="InterPro" id="IPR009057">
    <property type="entry name" value="Homeodomain-like_sf"/>
</dbReference>
<dbReference type="RefSeq" id="WP_150892974.1">
    <property type="nucleotide sequence ID" value="NZ_VYUY01000009.1"/>
</dbReference>
<evidence type="ECO:0000313" key="6">
    <source>
        <dbReference type="EMBL" id="KAA9133666.1"/>
    </source>
</evidence>
<dbReference type="GO" id="GO:0000976">
    <property type="term" value="F:transcription cis-regulatory region binding"/>
    <property type="evidence" value="ECO:0007669"/>
    <property type="project" value="TreeGrafter"/>
</dbReference>
<keyword evidence="3" id="KW-0804">Transcription</keyword>
<evidence type="ECO:0000256" key="1">
    <source>
        <dbReference type="ARBA" id="ARBA00023015"/>
    </source>
</evidence>
<accession>A0A5N0TIG1</accession>
<dbReference type="InterPro" id="IPR036271">
    <property type="entry name" value="Tet_transcr_reg_TetR-rel_C_sf"/>
</dbReference>
<dbReference type="AlphaFoldDB" id="A0A5N0TIG1"/>
<dbReference type="PANTHER" id="PTHR30055">
    <property type="entry name" value="HTH-TYPE TRANSCRIPTIONAL REGULATOR RUTR"/>
    <property type="match status" value="1"/>
</dbReference>
<dbReference type="InterPro" id="IPR050109">
    <property type="entry name" value="HTH-type_TetR-like_transc_reg"/>
</dbReference>
<dbReference type="PRINTS" id="PR00455">
    <property type="entry name" value="HTHTETR"/>
</dbReference>
<sequence>MSTTWRTEQKANRRAEILRTAAELFAERGYASVSTVELGEAVGMSGPALYKHFPSKEALLGELLIDASTHLSEGGRRIVEDGDPPVRTLDRLIGFHIGYTTTSPAVIRVQDRELAQLSPEANRTVRALQRSYVQDWDAVLARVRPELDSAERQIRVLGCFGLLNSTPYFAQAHTTQTVRVLTAMARDALRGSGTPAA</sequence>
<evidence type="ECO:0000256" key="2">
    <source>
        <dbReference type="ARBA" id="ARBA00023125"/>
    </source>
</evidence>
<evidence type="ECO:0000256" key="4">
    <source>
        <dbReference type="PROSITE-ProRule" id="PRU00335"/>
    </source>
</evidence>
<keyword evidence="1" id="KW-0805">Transcription regulation</keyword>
<evidence type="ECO:0000313" key="7">
    <source>
        <dbReference type="Proteomes" id="UP000326838"/>
    </source>
</evidence>
<dbReference type="Pfam" id="PF00440">
    <property type="entry name" value="TetR_N"/>
    <property type="match status" value="1"/>
</dbReference>
<dbReference type="GO" id="GO:0045892">
    <property type="term" value="P:negative regulation of DNA-templated transcription"/>
    <property type="evidence" value="ECO:0007669"/>
    <property type="project" value="UniProtKB-ARBA"/>
</dbReference>
<protein>
    <submittedName>
        <fullName evidence="6">TetR/AcrR family transcriptional regulator</fullName>
    </submittedName>
</protein>
<name>A0A5N0TIG1_9MICO</name>
<proteinExistence type="predicted"/>
<evidence type="ECO:0000256" key="3">
    <source>
        <dbReference type="ARBA" id="ARBA00023163"/>
    </source>
</evidence>
<dbReference type="GO" id="GO:0003700">
    <property type="term" value="F:DNA-binding transcription factor activity"/>
    <property type="evidence" value="ECO:0007669"/>
    <property type="project" value="TreeGrafter"/>
</dbReference>
<evidence type="ECO:0000259" key="5">
    <source>
        <dbReference type="PROSITE" id="PS50977"/>
    </source>
</evidence>
<dbReference type="Gene3D" id="1.10.357.10">
    <property type="entry name" value="Tetracycline Repressor, domain 2"/>
    <property type="match status" value="1"/>
</dbReference>
<dbReference type="SUPFAM" id="SSF48498">
    <property type="entry name" value="Tetracyclin repressor-like, C-terminal domain"/>
    <property type="match status" value="1"/>
</dbReference>
<dbReference type="Proteomes" id="UP000326838">
    <property type="component" value="Unassembled WGS sequence"/>
</dbReference>
<feature type="domain" description="HTH tetR-type" evidence="5">
    <location>
        <begin position="11"/>
        <end position="71"/>
    </location>
</feature>